<dbReference type="WBParaSite" id="GPLIN_000724800">
    <property type="protein sequence ID" value="GPLIN_000724800"/>
    <property type="gene ID" value="GPLIN_000724800"/>
</dbReference>
<reference evidence="3" key="3">
    <citation type="submission" date="2016-06" db="UniProtKB">
        <authorList>
            <consortium name="WormBaseParasite"/>
        </authorList>
    </citation>
    <scope>IDENTIFICATION</scope>
</reference>
<dbReference type="SUPFAM" id="SSF54001">
    <property type="entry name" value="Cysteine proteinases"/>
    <property type="match status" value="1"/>
</dbReference>
<feature type="region of interest" description="Disordered" evidence="1">
    <location>
        <begin position="318"/>
        <end position="341"/>
    </location>
</feature>
<reference evidence="2" key="2">
    <citation type="submission" date="2014-05" db="EMBL/GenBank/DDBJ databases">
        <title>The genome and life-stage specific transcriptomes of Globodera pallida elucidate key aspects of plant parasitism by a cyst nematode.</title>
        <authorList>
            <person name="Cotton J.A."/>
            <person name="Lilley C.J."/>
            <person name="Jones L.M."/>
            <person name="Kikuchi T."/>
            <person name="Reid A.J."/>
            <person name="Thorpe P."/>
            <person name="Tsai I.J."/>
            <person name="Beasley H."/>
            <person name="Blok V."/>
            <person name="Cock P.J.A."/>
            <person name="Van den Akker S.E."/>
            <person name="Holroyd N."/>
            <person name="Hunt M."/>
            <person name="Mantelin S."/>
            <person name="Naghra H."/>
            <person name="Pain A."/>
            <person name="Palomares-Rius J.E."/>
            <person name="Zarowiecki M."/>
            <person name="Berriman M."/>
            <person name="Jones J.T."/>
            <person name="Urwin P.E."/>
        </authorList>
    </citation>
    <scope>NUCLEOTIDE SEQUENCE [LARGE SCALE GENOMIC DNA]</scope>
    <source>
        <strain evidence="2">Lindley</strain>
    </source>
</reference>
<sequence length="341" mass="36868">MVLNTDTSQEAGTHWVAVYVAAPHVVDYFDSFADWPPVSAEIGAFLHRFAHVNRSDTCVQSDRSSACGKHVIYFLCRRCSGWPLGQIVRHLTHCKTPPDRLVSAFTRRFIFDEEEDVSRNNQQQHNNNNNNELHKTMHVDFDPLQVDWTTLLGGGGGGFLAPDDNSGTTWEVLSGGGTGATTHCNRTNAPAANTLLMLGSGGGGAAYPVFAGLPYQRGAGGLGSMFRSFLRFLVPIGRQAGAALARQGLESGARVLSNVLDGADLKQSLVTEGRTGLKNLLDKAADSVARSQQQQQQNKREEAAAEILTSSVIANIWSPPPHVQQSQQQQSHRLLRSGPGA</sequence>
<evidence type="ECO:0000313" key="2">
    <source>
        <dbReference type="Proteomes" id="UP000050741"/>
    </source>
</evidence>
<protein>
    <submittedName>
        <fullName evidence="3">ULP_PROTEASE domain-containing protein</fullName>
    </submittedName>
</protein>
<dbReference type="Gene3D" id="3.40.395.10">
    <property type="entry name" value="Adenoviral Proteinase, Chain A"/>
    <property type="match status" value="1"/>
</dbReference>
<dbReference type="Proteomes" id="UP000050741">
    <property type="component" value="Unassembled WGS sequence"/>
</dbReference>
<evidence type="ECO:0000313" key="3">
    <source>
        <dbReference type="WBParaSite" id="GPLIN_000724800"/>
    </source>
</evidence>
<name>A0A183C304_GLOPA</name>
<keyword evidence="2" id="KW-1185">Reference proteome</keyword>
<proteinExistence type="predicted"/>
<dbReference type="InterPro" id="IPR038765">
    <property type="entry name" value="Papain-like_cys_pep_sf"/>
</dbReference>
<dbReference type="AlphaFoldDB" id="A0A183C304"/>
<organism evidence="2 3">
    <name type="scientific">Globodera pallida</name>
    <name type="common">Potato cyst nematode worm</name>
    <name type="synonym">Heterodera pallida</name>
    <dbReference type="NCBI Taxonomy" id="36090"/>
    <lineage>
        <taxon>Eukaryota</taxon>
        <taxon>Metazoa</taxon>
        <taxon>Ecdysozoa</taxon>
        <taxon>Nematoda</taxon>
        <taxon>Chromadorea</taxon>
        <taxon>Rhabditida</taxon>
        <taxon>Tylenchina</taxon>
        <taxon>Tylenchomorpha</taxon>
        <taxon>Tylenchoidea</taxon>
        <taxon>Heteroderidae</taxon>
        <taxon>Heteroderinae</taxon>
        <taxon>Globodera</taxon>
    </lineage>
</organism>
<evidence type="ECO:0000256" key="1">
    <source>
        <dbReference type="SAM" id="MobiDB-lite"/>
    </source>
</evidence>
<accession>A0A183C304</accession>
<reference evidence="2" key="1">
    <citation type="submission" date="2013-12" db="EMBL/GenBank/DDBJ databases">
        <authorList>
            <person name="Aslett M."/>
        </authorList>
    </citation>
    <scope>NUCLEOTIDE SEQUENCE [LARGE SCALE GENOMIC DNA]</scope>
    <source>
        <strain evidence="2">Lindley</strain>
    </source>
</reference>